<proteinExistence type="predicted"/>
<comment type="caution">
    <text evidence="1">The sequence shown here is derived from an EMBL/GenBank/DDBJ whole genome shotgun (WGS) entry which is preliminary data.</text>
</comment>
<protein>
    <submittedName>
        <fullName evidence="1">Uncharacterized protein</fullName>
    </submittedName>
</protein>
<dbReference type="InterPro" id="IPR049254">
    <property type="entry name" value="Phage_tail_terminator"/>
</dbReference>
<accession>A0A2B7YEC2</accession>
<name>A0A2B7YEC2_FUSNP</name>
<reference evidence="1 2" key="1">
    <citation type="submission" date="2017-06" db="EMBL/GenBank/DDBJ databases">
        <title>Genome sequencing of Fusobacterium nucleatum subsp. polymorphum KCOM 1232 (=ChDC F37).</title>
        <authorList>
            <person name="Kook J.-K."/>
            <person name="Park S.-N."/>
            <person name="Lim Y.K."/>
            <person name="Roh H."/>
        </authorList>
    </citation>
    <scope>NUCLEOTIDE SEQUENCE [LARGE SCALE GENOMIC DNA]</scope>
    <source>
        <strain evidence="2">KCOM 1232 ( ChDC F37)</strain>
    </source>
</reference>
<evidence type="ECO:0000313" key="1">
    <source>
        <dbReference type="EMBL" id="PGH22414.1"/>
    </source>
</evidence>
<dbReference type="RefSeq" id="WP_098702483.1">
    <property type="nucleotide sequence ID" value="NZ_NJGI01000001.1"/>
</dbReference>
<dbReference type="AlphaFoldDB" id="A0A2B7YEC2"/>
<dbReference type="Proteomes" id="UP000222862">
    <property type="component" value="Unassembled WGS sequence"/>
</dbReference>
<evidence type="ECO:0000313" key="2">
    <source>
        <dbReference type="Proteomes" id="UP000222862"/>
    </source>
</evidence>
<organism evidence="1 2">
    <name type="scientific">Fusobacterium nucleatum subsp. polymorphum</name>
    <name type="common">Fusobacterium polymorphum</name>
    <dbReference type="NCBI Taxonomy" id="76857"/>
    <lineage>
        <taxon>Bacteria</taxon>
        <taxon>Fusobacteriati</taxon>
        <taxon>Fusobacteriota</taxon>
        <taxon>Fusobacteriia</taxon>
        <taxon>Fusobacteriales</taxon>
        <taxon>Fusobacteriaceae</taxon>
        <taxon>Fusobacterium</taxon>
    </lineage>
</organism>
<dbReference type="EMBL" id="NJGI01000001">
    <property type="protein sequence ID" value="PGH22414.1"/>
    <property type="molecule type" value="Genomic_DNA"/>
</dbReference>
<dbReference type="Pfam" id="PF20765">
    <property type="entry name" value="Phage_tail_terminator_8"/>
    <property type="match status" value="1"/>
</dbReference>
<gene>
    <name evidence="1" type="ORF">RN96_04560</name>
</gene>
<sequence>MKVLNNIAKAITKNYPGKKININDITQGFTTPSFTLQLVNHRDTTIAGVKFNKVYTVDVIYHGEKDKDIFQVADELIDKITLDIQDFKVLNYEIEIIDKEAHTVIELMECNIKKVNLENDNSFYSKLKKTVEKISQKKCDFINIDLTGVDLKQGIFIIQPQDLSAETISINHKKQYDRTINLIYLEDNYSNIMPSIIWFEKQMKLLCEDLELRKSYINMDYSVSFNYGNDDEIYNAIVNINAEITVKER</sequence>